<name>A0A5M3MIJ5_CONPW</name>
<dbReference type="KEGG" id="cput:CONPUDRAFT_155623"/>
<feature type="transmembrane region" description="Helical" evidence="2">
    <location>
        <begin position="155"/>
        <end position="182"/>
    </location>
</feature>
<organism evidence="3 4">
    <name type="scientific">Coniophora puteana (strain RWD-64-598)</name>
    <name type="common">Brown rot fungus</name>
    <dbReference type="NCBI Taxonomy" id="741705"/>
    <lineage>
        <taxon>Eukaryota</taxon>
        <taxon>Fungi</taxon>
        <taxon>Dikarya</taxon>
        <taxon>Basidiomycota</taxon>
        <taxon>Agaricomycotina</taxon>
        <taxon>Agaricomycetes</taxon>
        <taxon>Agaricomycetidae</taxon>
        <taxon>Boletales</taxon>
        <taxon>Coniophorineae</taxon>
        <taxon>Coniophoraceae</taxon>
        <taxon>Coniophora</taxon>
    </lineage>
</organism>
<reference evidence="4" key="1">
    <citation type="journal article" date="2012" name="Science">
        <title>The Paleozoic origin of enzymatic lignin decomposition reconstructed from 31 fungal genomes.</title>
        <authorList>
            <person name="Floudas D."/>
            <person name="Binder M."/>
            <person name="Riley R."/>
            <person name="Barry K."/>
            <person name="Blanchette R.A."/>
            <person name="Henrissat B."/>
            <person name="Martinez A.T."/>
            <person name="Otillar R."/>
            <person name="Spatafora J.W."/>
            <person name="Yadav J.S."/>
            <person name="Aerts A."/>
            <person name="Benoit I."/>
            <person name="Boyd A."/>
            <person name="Carlson A."/>
            <person name="Copeland A."/>
            <person name="Coutinho P.M."/>
            <person name="de Vries R.P."/>
            <person name="Ferreira P."/>
            <person name="Findley K."/>
            <person name="Foster B."/>
            <person name="Gaskell J."/>
            <person name="Glotzer D."/>
            <person name="Gorecki P."/>
            <person name="Heitman J."/>
            <person name="Hesse C."/>
            <person name="Hori C."/>
            <person name="Igarashi K."/>
            <person name="Jurgens J.A."/>
            <person name="Kallen N."/>
            <person name="Kersten P."/>
            <person name="Kohler A."/>
            <person name="Kuees U."/>
            <person name="Kumar T.K.A."/>
            <person name="Kuo A."/>
            <person name="LaButti K."/>
            <person name="Larrondo L.F."/>
            <person name="Lindquist E."/>
            <person name="Ling A."/>
            <person name="Lombard V."/>
            <person name="Lucas S."/>
            <person name="Lundell T."/>
            <person name="Martin R."/>
            <person name="McLaughlin D.J."/>
            <person name="Morgenstern I."/>
            <person name="Morin E."/>
            <person name="Murat C."/>
            <person name="Nagy L.G."/>
            <person name="Nolan M."/>
            <person name="Ohm R.A."/>
            <person name="Patyshakuliyeva A."/>
            <person name="Rokas A."/>
            <person name="Ruiz-Duenas F.J."/>
            <person name="Sabat G."/>
            <person name="Salamov A."/>
            <person name="Samejima M."/>
            <person name="Schmutz J."/>
            <person name="Slot J.C."/>
            <person name="St John F."/>
            <person name="Stenlid J."/>
            <person name="Sun H."/>
            <person name="Sun S."/>
            <person name="Syed K."/>
            <person name="Tsang A."/>
            <person name="Wiebenga A."/>
            <person name="Young D."/>
            <person name="Pisabarro A."/>
            <person name="Eastwood D.C."/>
            <person name="Martin F."/>
            <person name="Cullen D."/>
            <person name="Grigoriev I.V."/>
            <person name="Hibbett D.S."/>
        </authorList>
    </citation>
    <scope>NUCLEOTIDE SEQUENCE [LARGE SCALE GENOMIC DNA]</scope>
    <source>
        <strain evidence="4">RWD-64-598 SS2</strain>
    </source>
</reference>
<protein>
    <recommendedName>
        <fullName evidence="5">Transmembrane protein</fullName>
    </recommendedName>
</protein>
<keyword evidence="2" id="KW-0812">Transmembrane</keyword>
<keyword evidence="2" id="KW-1133">Transmembrane helix</keyword>
<dbReference type="Proteomes" id="UP000053558">
    <property type="component" value="Unassembled WGS sequence"/>
</dbReference>
<evidence type="ECO:0000256" key="2">
    <source>
        <dbReference type="SAM" id="Phobius"/>
    </source>
</evidence>
<sequence>MFIIASTHLAADFARVINAFIQVSTTEEQLDVLNATTAVAYMIKTTAYMVQTVWVGDGFMVYRVYKVWNGDKRIVIPICIALVGSMATSLGALHASGTNHGDVFEIRNWAFATFSMTLGVNFSGTALIAGRIIWNERQFREMTVQGRNTMSAAVIIIESGAIYSAGTIGLLACFGLNSFYAYVFQDSLMPVVGIVFSLIIVRIGLGMSTMTTYHTTTRRQVLIPSSNQQANNAPPLAINVSKMTHTDAGSGYLKERGIDHTSTSEEGLELSPTKRHSVSA</sequence>
<dbReference type="AlphaFoldDB" id="A0A5M3MIJ5"/>
<feature type="transmembrane region" description="Helical" evidence="2">
    <location>
        <begin position="74"/>
        <end position="97"/>
    </location>
</feature>
<feature type="transmembrane region" description="Helical" evidence="2">
    <location>
        <begin position="109"/>
        <end position="134"/>
    </location>
</feature>
<dbReference type="OMA" id="WFQYVLL"/>
<proteinExistence type="predicted"/>
<evidence type="ECO:0000256" key="1">
    <source>
        <dbReference type="SAM" id="MobiDB-lite"/>
    </source>
</evidence>
<feature type="transmembrane region" description="Helical" evidence="2">
    <location>
        <begin position="188"/>
        <end position="205"/>
    </location>
</feature>
<evidence type="ECO:0000313" key="3">
    <source>
        <dbReference type="EMBL" id="EIW78923.1"/>
    </source>
</evidence>
<keyword evidence="2" id="KW-0472">Membrane</keyword>
<keyword evidence="4" id="KW-1185">Reference proteome</keyword>
<feature type="region of interest" description="Disordered" evidence="1">
    <location>
        <begin position="260"/>
        <end position="280"/>
    </location>
</feature>
<evidence type="ECO:0008006" key="5">
    <source>
        <dbReference type="Google" id="ProtNLM"/>
    </source>
</evidence>
<comment type="caution">
    <text evidence="3">The sequence shown here is derived from an EMBL/GenBank/DDBJ whole genome shotgun (WGS) entry which is preliminary data.</text>
</comment>
<evidence type="ECO:0000313" key="4">
    <source>
        <dbReference type="Proteomes" id="UP000053558"/>
    </source>
</evidence>
<dbReference type="EMBL" id="JH711581">
    <property type="protein sequence ID" value="EIW78923.1"/>
    <property type="molecule type" value="Genomic_DNA"/>
</dbReference>
<accession>A0A5M3MIJ5</accession>
<dbReference type="RefSeq" id="XP_007770675.1">
    <property type="nucleotide sequence ID" value="XM_007772485.1"/>
</dbReference>
<dbReference type="GeneID" id="19203484"/>
<gene>
    <name evidence="3" type="ORF">CONPUDRAFT_155623</name>
</gene>
<dbReference type="OrthoDB" id="3354175at2759"/>